<keyword evidence="9" id="KW-1185">Reference proteome</keyword>
<feature type="compositionally biased region" description="Polar residues" evidence="5">
    <location>
        <begin position="64"/>
        <end position="78"/>
    </location>
</feature>
<evidence type="ECO:0000259" key="6">
    <source>
        <dbReference type="PROSITE" id="PS51192"/>
    </source>
</evidence>
<dbReference type="AlphaFoldDB" id="A0AAD9PKY7"/>
<dbReference type="PROSITE" id="PS51194">
    <property type="entry name" value="HELICASE_CTER"/>
    <property type="match status" value="1"/>
</dbReference>
<dbReference type="GO" id="GO:0004386">
    <property type="term" value="F:helicase activity"/>
    <property type="evidence" value="ECO:0007669"/>
    <property type="project" value="UniProtKB-KW"/>
</dbReference>
<dbReference type="GO" id="GO:0016787">
    <property type="term" value="F:hydrolase activity"/>
    <property type="evidence" value="ECO:0007669"/>
    <property type="project" value="UniProtKB-KW"/>
</dbReference>
<dbReference type="Proteomes" id="UP001214638">
    <property type="component" value="Unassembled WGS sequence"/>
</dbReference>
<dbReference type="GO" id="GO:0043596">
    <property type="term" value="C:nuclear replication fork"/>
    <property type="evidence" value="ECO:0007669"/>
    <property type="project" value="TreeGrafter"/>
</dbReference>
<evidence type="ECO:0000313" key="9">
    <source>
        <dbReference type="Proteomes" id="UP001214638"/>
    </source>
</evidence>
<comment type="caution">
    <text evidence="8">The sequence shown here is derived from an EMBL/GenBank/DDBJ whole genome shotgun (WGS) entry which is preliminary data.</text>
</comment>
<keyword evidence="2" id="KW-0378">Hydrolase</keyword>
<dbReference type="Pfam" id="PF00176">
    <property type="entry name" value="SNF2-rel_dom"/>
    <property type="match status" value="1"/>
</dbReference>
<dbReference type="PANTHER" id="PTHR45766">
    <property type="entry name" value="DNA ANNEALING HELICASE AND ENDONUCLEASE ZRANB3 FAMILY MEMBER"/>
    <property type="match status" value="1"/>
</dbReference>
<sequence>MKDFLDYIKSQSVETNAASDQTNSNDPFDGFEFNDDVNSIPNVLISSSITSVSKRQRLEDPSPKNGTDSNSLINPSPKQDTKFDGKIALVLYSPQEFYVAYCKKQSERFSTWKSFLAPEIYDFIKALGIPFASKALGNQMCVCFEANQYQNVAFKLAKYVSDTRDLDLIPPFIHRTFGGFAPTTQPPLLKIETNVDMKAAAAAIGPVLYSQLKPFQLDGIKFGLERNGKILIGDEMGLGKTLQALGICACYTQDWPLLIVCPSSLRFQWRDQCARWLPHLVCENEICLIKNSKTTIPMSTKIIVTSYDMLVQNEHFRHKYMAIIVDESHYLKNKQAKRTKCLVPLIELAKRVILLSGTPTLNVPSELYTQISCIIPNFTSHAVFVKRYCEEKLNWFSKRLEYTGSKHTHELHQFLVSSIMIRRLKETVMNELPPKMRSKVPVELPKSFISQYKETMASFGHRDANNIDEEHFAGIQQVFKDTGVAKCEAISEYILHLLNSNTKFIVFAHHQLVLDSIQETLQTKGTNHIRIDGSTPLDKRNKNVQTFQENPKCMVAVLSITACGIGLNLTASSTVVFAELHWVPGLMIQAEDRAHRIGTVHKCINIYYLIAQESIEEVVWRVLNRKWASVTSTLDGQGHNLTLAKPPTQEEQLMENQTLISQFFTT</sequence>
<dbReference type="InterPro" id="IPR038718">
    <property type="entry name" value="SNF2-like_sf"/>
</dbReference>
<dbReference type="GO" id="GO:0004520">
    <property type="term" value="F:DNA endonuclease activity"/>
    <property type="evidence" value="ECO:0007669"/>
    <property type="project" value="TreeGrafter"/>
</dbReference>
<evidence type="ECO:0000256" key="4">
    <source>
        <dbReference type="ARBA" id="ARBA00022840"/>
    </source>
</evidence>
<dbReference type="PANTHER" id="PTHR45766:SF3">
    <property type="entry name" value="DNA ANNEALING HELICASE AND ENDONUCLEASE ZRANB3"/>
    <property type="match status" value="1"/>
</dbReference>
<evidence type="ECO:0000256" key="3">
    <source>
        <dbReference type="ARBA" id="ARBA00022806"/>
    </source>
</evidence>
<dbReference type="KEGG" id="bdw:94335828"/>
<evidence type="ECO:0000256" key="5">
    <source>
        <dbReference type="SAM" id="MobiDB-lite"/>
    </source>
</evidence>
<dbReference type="GO" id="GO:0006281">
    <property type="term" value="P:DNA repair"/>
    <property type="evidence" value="ECO:0007669"/>
    <property type="project" value="TreeGrafter"/>
</dbReference>
<feature type="compositionally biased region" description="Polar residues" evidence="5">
    <location>
        <begin position="13"/>
        <end position="26"/>
    </location>
</feature>
<reference evidence="8" key="1">
    <citation type="journal article" date="2023" name="Nat. Microbiol.">
        <title>Babesia duncani multi-omics identifies virulence factors and drug targets.</title>
        <authorList>
            <person name="Singh P."/>
            <person name="Lonardi S."/>
            <person name="Liang Q."/>
            <person name="Vydyam P."/>
            <person name="Khabirova E."/>
            <person name="Fang T."/>
            <person name="Gihaz S."/>
            <person name="Thekkiniath J."/>
            <person name="Munshi M."/>
            <person name="Abel S."/>
            <person name="Ciampossin L."/>
            <person name="Batugedara G."/>
            <person name="Gupta M."/>
            <person name="Lu X.M."/>
            <person name="Lenz T."/>
            <person name="Chakravarty S."/>
            <person name="Cornillot E."/>
            <person name="Hu Y."/>
            <person name="Ma W."/>
            <person name="Gonzalez L.M."/>
            <person name="Sanchez S."/>
            <person name="Estrada K."/>
            <person name="Sanchez-Flores A."/>
            <person name="Montero E."/>
            <person name="Harb O.S."/>
            <person name="Le Roch K.G."/>
            <person name="Mamoun C.B."/>
        </authorList>
    </citation>
    <scope>NUCLEOTIDE SEQUENCE</scope>
    <source>
        <strain evidence="8">WA1</strain>
    </source>
</reference>
<evidence type="ECO:0000313" key="8">
    <source>
        <dbReference type="EMBL" id="KAK2196288.1"/>
    </source>
</evidence>
<feature type="region of interest" description="Disordered" evidence="5">
    <location>
        <begin position="13"/>
        <end position="33"/>
    </location>
</feature>
<dbReference type="CDD" id="cd18793">
    <property type="entry name" value="SF2_C_SNF"/>
    <property type="match status" value="1"/>
</dbReference>
<proteinExistence type="predicted"/>
<dbReference type="Gene3D" id="3.40.50.300">
    <property type="entry name" value="P-loop containing nucleotide triphosphate hydrolases"/>
    <property type="match status" value="1"/>
</dbReference>
<dbReference type="Pfam" id="PF00271">
    <property type="entry name" value="Helicase_C"/>
    <property type="match status" value="1"/>
</dbReference>
<evidence type="ECO:0000259" key="7">
    <source>
        <dbReference type="PROSITE" id="PS51194"/>
    </source>
</evidence>
<gene>
    <name evidence="8" type="ORF">BdWA1_001530</name>
</gene>
<name>A0AAD9PKY7_9APIC</name>
<dbReference type="PROSITE" id="PS51192">
    <property type="entry name" value="HELICASE_ATP_BIND_1"/>
    <property type="match status" value="1"/>
</dbReference>
<dbReference type="CDD" id="cd18010">
    <property type="entry name" value="DEXHc_HARP_SMARCAL1"/>
    <property type="match status" value="1"/>
</dbReference>
<dbReference type="InterPro" id="IPR049730">
    <property type="entry name" value="SNF2/RAD54-like_C"/>
</dbReference>
<dbReference type="SMART" id="SM00490">
    <property type="entry name" value="HELICc"/>
    <property type="match status" value="1"/>
</dbReference>
<dbReference type="GO" id="GO:0005524">
    <property type="term" value="F:ATP binding"/>
    <property type="evidence" value="ECO:0007669"/>
    <property type="project" value="UniProtKB-KW"/>
</dbReference>
<keyword evidence="4" id="KW-0067">ATP-binding</keyword>
<dbReference type="SMART" id="SM00487">
    <property type="entry name" value="DEXDc"/>
    <property type="match status" value="1"/>
</dbReference>
<feature type="domain" description="Helicase C-terminal" evidence="7">
    <location>
        <begin position="489"/>
        <end position="642"/>
    </location>
</feature>
<dbReference type="InterPro" id="IPR001650">
    <property type="entry name" value="Helicase_C-like"/>
</dbReference>
<dbReference type="InterPro" id="IPR000330">
    <property type="entry name" value="SNF2_N"/>
</dbReference>
<feature type="domain" description="Helicase ATP-binding" evidence="6">
    <location>
        <begin position="221"/>
        <end position="377"/>
    </location>
</feature>
<feature type="region of interest" description="Disordered" evidence="5">
    <location>
        <begin position="54"/>
        <end position="79"/>
    </location>
</feature>
<dbReference type="Gene3D" id="3.40.50.10810">
    <property type="entry name" value="Tandem AAA-ATPase domain"/>
    <property type="match status" value="1"/>
</dbReference>
<protein>
    <submittedName>
        <fullName evidence="8">Bifunctional Helicase</fullName>
    </submittedName>
</protein>
<accession>A0AAD9PKY7</accession>
<evidence type="ECO:0000256" key="1">
    <source>
        <dbReference type="ARBA" id="ARBA00022741"/>
    </source>
</evidence>
<dbReference type="RefSeq" id="XP_067803130.1">
    <property type="nucleotide sequence ID" value="XM_067946566.1"/>
</dbReference>
<dbReference type="SUPFAM" id="SSF52540">
    <property type="entry name" value="P-loop containing nucleoside triphosphate hydrolases"/>
    <property type="match status" value="2"/>
</dbReference>
<dbReference type="GeneID" id="94335828"/>
<dbReference type="GO" id="GO:0031297">
    <property type="term" value="P:replication fork processing"/>
    <property type="evidence" value="ECO:0007669"/>
    <property type="project" value="TreeGrafter"/>
</dbReference>
<keyword evidence="1" id="KW-0547">Nucleotide-binding</keyword>
<keyword evidence="3 8" id="KW-0347">Helicase</keyword>
<evidence type="ECO:0000256" key="2">
    <source>
        <dbReference type="ARBA" id="ARBA00022801"/>
    </source>
</evidence>
<dbReference type="InterPro" id="IPR027417">
    <property type="entry name" value="P-loop_NTPase"/>
</dbReference>
<organism evidence="8 9">
    <name type="scientific">Babesia duncani</name>
    <dbReference type="NCBI Taxonomy" id="323732"/>
    <lineage>
        <taxon>Eukaryota</taxon>
        <taxon>Sar</taxon>
        <taxon>Alveolata</taxon>
        <taxon>Apicomplexa</taxon>
        <taxon>Aconoidasida</taxon>
        <taxon>Piroplasmida</taxon>
        <taxon>Babesiidae</taxon>
        <taxon>Babesia</taxon>
    </lineage>
</organism>
<dbReference type="EMBL" id="JALLKP010000002">
    <property type="protein sequence ID" value="KAK2196288.1"/>
    <property type="molecule type" value="Genomic_DNA"/>
</dbReference>
<dbReference type="InterPro" id="IPR014001">
    <property type="entry name" value="Helicase_ATP-bd"/>
</dbReference>